<dbReference type="Pfam" id="PF08238">
    <property type="entry name" value="Sel1"/>
    <property type="match status" value="2"/>
</dbReference>
<dbReference type="SUPFAM" id="SSF81901">
    <property type="entry name" value="HCP-like"/>
    <property type="match status" value="1"/>
</dbReference>
<dbReference type="InterPro" id="IPR011990">
    <property type="entry name" value="TPR-like_helical_dom_sf"/>
</dbReference>
<reference evidence="2" key="1">
    <citation type="journal article" date="2019" name="Int. J. Syst. Evol. Microbiol.">
        <title>The Global Catalogue of Microorganisms (GCM) 10K type strain sequencing project: providing services to taxonomists for standard genome sequencing and annotation.</title>
        <authorList>
            <consortium name="The Broad Institute Genomics Platform"/>
            <consortium name="The Broad Institute Genome Sequencing Center for Infectious Disease"/>
            <person name="Wu L."/>
            <person name="Ma J."/>
        </authorList>
    </citation>
    <scope>NUCLEOTIDE SEQUENCE [LARGE SCALE GENOMIC DNA]</scope>
    <source>
        <strain evidence="2">CCUG 38813</strain>
    </source>
</reference>
<dbReference type="SMART" id="SM00671">
    <property type="entry name" value="SEL1"/>
    <property type="match status" value="1"/>
</dbReference>
<dbReference type="PANTHER" id="PTHR11102">
    <property type="entry name" value="SEL-1-LIKE PROTEIN"/>
    <property type="match status" value="1"/>
</dbReference>
<evidence type="ECO:0000313" key="1">
    <source>
        <dbReference type="EMBL" id="MFC5512579.1"/>
    </source>
</evidence>
<dbReference type="InterPro" id="IPR006597">
    <property type="entry name" value="Sel1-like"/>
</dbReference>
<dbReference type="PANTHER" id="PTHR11102:SF160">
    <property type="entry name" value="ERAD-ASSOCIATED E3 UBIQUITIN-PROTEIN LIGASE COMPONENT HRD3"/>
    <property type="match status" value="1"/>
</dbReference>
<dbReference type="EMBL" id="JBHSMS010000047">
    <property type="protein sequence ID" value="MFC5512579.1"/>
    <property type="molecule type" value="Genomic_DNA"/>
</dbReference>
<accession>A0ABW0PIU1</accession>
<comment type="caution">
    <text evidence="1">The sequence shown here is derived from an EMBL/GenBank/DDBJ whole genome shotgun (WGS) entry which is preliminary data.</text>
</comment>
<gene>
    <name evidence="1" type="ORF">ACFPOU_15765</name>
</gene>
<organism evidence="1 2">
    <name type="scientific">Massilia jejuensis</name>
    <dbReference type="NCBI Taxonomy" id="648894"/>
    <lineage>
        <taxon>Bacteria</taxon>
        <taxon>Pseudomonadati</taxon>
        <taxon>Pseudomonadota</taxon>
        <taxon>Betaproteobacteria</taxon>
        <taxon>Burkholderiales</taxon>
        <taxon>Oxalobacteraceae</taxon>
        <taxon>Telluria group</taxon>
        <taxon>Massilia</taxon>
    </lineage>
</organism>
<name>A0ABW0PIU1_9BURK</name>
<dbReference type="Gene3D" id="1.25.40.10">
    <property type="entry name" value="Tetratricopeptide repeat domain"/>
    <property type="match status" value="1"/>
</dbReference>
<dbReference type="InterPro" id="IPR050767">
    <property type="entry name" value="Sel1_AlgK"/>
</dbReference>
<keyword evidence="2" id="KW-1185">Reference proteome</keyword>
<protein>
    <submittedName>
        <fullName evidence="1">Tetratricopeptide repeat protein</fullName>
    </submittedName>
</protein>
<dbReference type="RefSeq" id="WP_379723312.1">
    <property type="nucleotide sequence ID" value="NZ_JBHSMS010000047.1"/>
</dbReference>
<sequence length="90" mass="9965">MRWYEQAAEQGHALAQYNLGGMYGSGLGVARDPVRAYMWMLLAAEAGDSAANVNKTIVARRLSPSEIGWAIDQSHKWQLSHRALLARRPA</sequence>
<evidence type="ECO:0000313" key="2">
    <source>
        <dbReference type="Proteomes" id="UP001596031"/>
    </source>
</evidence>
<proteinExistence type="predicted"/>
<dbReference type="Proteomes" id="UP001596031">
    <property type="component" value="Unassembled WGS sequence"/>
</dbReference>